<organism evidence="1 2">
    <name type="scientific">Mumia flava</name>
    <dbReference type="NCBI Taxonomy" id="1348852"/>
    <lineage>
        <taxon>Bacteria</taxon>
        <taxon>Bacillati</taxon>
        <taxon>Actinomycetota</taxon>
        <taxon>Actinomycetes</taxon>
        <taxon>Propionibacteriales</taxon>
        <taxon>Nocardioidaceae</taxon>
        <taxon>Mumia</taxon>
    </lineage>
</organism>
<evidence type="ECO:0000313" key="2">
    <source>
        <dbReference type="Proteomes" id="UP000230842"/>
    </source>
</evidence>
<gene>
    <name evidence="1" type="ORF">CLV56_3998</name>
</gene>
<dbReference type="EMBL" id="PGEZ01000003">
    <property type="protein sequence ID" value="PJJ48293.1"/>
    <property type="molecule type" value="Genomic_DNA"/>
</dbReference>
<dbReference type="RefSeq" id="WP_039342035.1">
    <property type="nucleotide sequence ID" value="NZ_PGEZ01000003.1"/>
</dbReference>
<evidence type="ECO:0008006" key="3">
    <source>
        <dbReference type="Google" id="ProtNLM"/>
    </source>
</evidence>
<dbReference type="OrthoDB" id="3739381at2"/>
<comment type="caution">
    <text evidence="1">The sequence shown here is derived from an EMBL/GenBank/DDBJ whole genome shotgun (WGS) entry which is preliminary data.</text>
</comment>
<evidence type="ECO:0000313" key="1">
    <source>
        <dbReference type="EMBL" id="PJJ48293.1"/>
    </source>
</evidence>
<dbReference type="AlphaFoldDB" id="A0A0B2BSR2"/>
<keyword evidence="2" id="KW-1185">Reference proteome</keyword>
<proteinExistence type="predicted"/>
<sequence length="194" mass="20833">MTKPAPRMGEAAVAYAAGKIGHNKMPEAGYCQLFTRGCYGVPSSGNFDGDKDADAVDAWKRAKAHGTVVATTKSQKIPRGAAVYWSGGSNGHGHAAVALGKGRVISTDVNGARSVGRAHIDDLSRRWGLTLLGYVLVDGNGYQFRKRPIRRPADVGTAIQAAREARKNAKASGKKVRTRRTNRALSWLYKIGRK</sequence>
<protein>
    <recommendedName>
        <fullName evidence="3">CHAP domain-containing protein</fullName>
    </recommendedName>
</protein>
<accession>A0A0B2BSR2</accession>
<name>A0A0B2BSR2_9ACTN</name>
<reference evidence="1 2" key="1">
    <citation type="submission" date="2017-11" db="EMBL/GenBank/DDBJ databases">
        <title>Genomic Encyclopedia of Archaeal and Bacterial Type Strains, Phase II (KMG-II): From Individual Species to Whole Genera.</title>
        <authorList>
            <person name="Goeker M."/>
        </authorList>
    </citation>
    <scope>NUCLEOTIDE SEQUENCE [LARGE SCALE GENOMIC DNA]</scope>
    <source>
        <strain evidence="1 2">DSM 27763</strain>
    </source>
</reference>
<dbReference type="Proteomes" id="UP000230842">
    <property type="component" value="Unassembled WGS sequence"/>
</dbReference>